<sequence>MKVKLKHVVFNLLLLLFWTCQNENVLEKEIAQVDVDFTVERFDEVLLNTDAEKLPKVKETFPFLFPKYIADSSWIERIKDDLQQQMFSEGKHVFGDFKIQRKEIERFFQHIKYYDKTFKLPRVITVADYVDYRNKLVLQNDLLIINMMNYLGQDHEFYQNTPMYFAERMRPDQILPEIAEKYANRYQYQSQRKTFLDEIIYHGKLLYFKDVMIPEFTDADKIGYTIEDMKWANENESQIWSYFVEKELLFSTDPKLFTRFTVPAPFSKFYLELDNESPGRIGQYIGWQIVRAYAERTDTDIMTLMRTDSEEIFKKSKYKPKR</sequence>
<protein>
    <submittedName>
        <fullName evidence="2">Gliding motility lipoprotein GldB</fullName>
    </submittedName>
</protein>
<dbReference type="RefSeq" id="WP_188372707.1">
    <property type="nucleotide sequence ID" value="NZ_BMDQ01000001.1"/>
</dbReference>
<dbReference type="InterPro" id="IPR019853">
    <property type="entry name" value="GldB-like"/>
</dbReference>
<evidence type="ECO:0000256" key="1">
    <source>
        <dbReference type="SAM" id="SignalP"/>
    </source>
</evidence>
<dbReference type="Proteomes" id="UP000624701">
    <property type="component" value="Unassembled WGS sequence"/>
</dbReference>
<dbReference type="Pfam" id="PF25594">
    <property type="entry name" value="GldB_lipo"/>
    <property type="match status" value="1"/>
</dbReference>
<keyword evidence="2" id="KW-0449">Lipoprotein</keyword>
<accession>A0ABQ2BVB1</accession>
<organism evidence="2 3">
    <name type="scientific">Winogradskyella haliclonae</name>
    <dbReference type="NCBI Taxonomy" id="2048558"/>
    <lineage>
        <taxon>Bacteria</taxon>
        <taxon>Pseudomonadati</taxon>
        <taxon>Bacteroidota</taxon>
        <taxon>Flavobacteriia</taxon>
        <taxon>Flavobacteriales</taxon>
        <taxon>Flavobacteriaceae</taxon>
        <taxon>Winogradskyella</taxon>
    </lineage>
</organism>
<dbReference type="EMBL" id="BMDQ01000001">
    <property type="protein sequence ID" value="GGI55760.1"/>
    <property type="molecule type" value="Genomic_DNA"/>
</dbReference>
<proteinExistence type="predicted"/>
<evidence type="ECO:0000313" key="3">
    <source>
        <dbReference type="Proteomes" id="UP000624701"/>
    </source>
</evidence>
<name>A0ABQ2BVB1_9FLAO</name>
<feature type="signal peptide" evidence="1">
    <location>
        <begin position="1"/>
        <end position="22"/>
    </location>
</feature>
<comment type="caution">
    <text evidence="2">The sequence shown here is derived from an EMBL/GenBank/DDBJ whole genome shotgun (WGS) entry which is preliminary data.</text>
</comment>
<evidence type="ECO:0000313" key="2">
    <source>
        <dbReference type="EMBL" id="GGI55760.1"/>
    </source>
</evidence>
<feature type="chain" id="PRO_5047359682" evidence="1">
    <location>
        <begin position="23"/>
        <end position="322"/>
    </location>
</feature>
<keyword evidence="1" id="KW-0732">Signal</keyword>
<gene>
    <name evidence="2" type="primary">gldB</name>
    <name evidence="2" type="ORF">GCM10011444_00690</name>
</gene>
<reference evidence="3" key="1">
    <citation type="journal article" date="2019" name="Int. J. Syst. Evol. Microbiol.">
        <title>The Global Catalogue of Microorganisms (GCM) 10K type strain sequencing project: providing services to taxonomists for standard genome sequencing and annotation.</title>
        <authorList>
            <consortium name="The Broad Institute Genomics Platform"/>
            <consortium name="The Broad Institute Genome Sequencing Center for Infectious Disease"/>
            <person name="Wu L."/>
            <person name="Ma J."/>
        </authorList>
    </citation>
    <scope>NUCLEOTIDE SEQUENCE [LARGE SCALE GENOMIC DNA]</scope>
    <source>
        <strain evidence="3">CCM 8681</strain>
    </source>
</reference>
<dbReference type="NCBIfam" id="TIGR03514">
    <property type="entry name" value="GldB_lipo"/>
    <property type="match status" value="1"/>
</dbReference>
<keyword evidence="3" id="KW-1185">Reference proteome</keyword>